<organism evidence="2 3">
    <name type="scientific">Lactobacillus amylolyticus DSM 11664</name>
    <dbReference type="NCBI Taxonomy" id="585524"/>
    <lineage>
        <taxon>Bacteria</taxon>
        <taxon>Bacillati</taxon>
        <taxon>Bacillota</taxon>
        <taxon>Bacilli</taxon>
        <taxon>Lactobacillales</taxon>
        <taxon>Lactobacillaceae</taxon>
        <taxon>Lactobacillus</taxon>
    </lineage>
</organism>
<evidence type="ECO:0000313" key="3">
    <source>
        <dbReference type="Proteomes" id="UP000004069"/>
    </source>
</evidence>
<dbReference type="InterPro" id="IPR036259">
    <property type="entry name" value="MFS_trans_sf"/>
</dbReference>
<dbReference type="eggNOG" id="COG2814">
    <property type="taxonomic scope" value="Bacteria"/>
</dbReference>
<proteinExistence type="predicted"/>
<sequence>MACKFWRYFNFDNYFFSFITIDCSHKYATNPQQPAKLFAILGDKRIIFAVLFVVVSLLLGFTLHFPWIGIVVISILCVFYSSYGATTQIMFLDIAQDKYPTSVDLASPLNSIFANIGISLGSVTDSVIAGITSINNSGYFAAIYGLIAFLAIWEANHLYQKSK</sequence>
<feature type="transmembrane region" description="Helical" evidence="1">
    <location>
        <begin position="112"/>
        <end position="132"/>
    </location>
</feature>
<dbReference type="AlphaFoldDB" id="D4YUB9"/>
<keyword evidence="1" id="KW-0472">Membrane</keyword>
<feature type="transmembrane region" description="Helical" evidence="1">
    <location>
        <begin position="71"/>
        <end position="92"/>
    </location>
</feature>
<dbReference type="RefSeq" id="WP_006352281.1">
    <property type="nucleotide sequence ID" value="NZ_ADNY01000042.1"/>
</dbReference>
<dbReference type="Proteomes" id="UP000004069">
    <property type="component" value="Unassembled WGS sequence"/>
</dbReference>
<reference evidence="2 3" key="1">
    <citation type="submission" date="2010-04" db="EMBL/GenBank/DDBJ databases">
        <authorList>
            <person name="Muzny D."/>
            <person name="Qin X."/>
            <person name="Deng J."/>
            <person name="Jiang H."/>
            <person name="Liu Y."/>
            <person name="Qu J."/>
            <person name="Song X.-Z."/>
            <person name="Zhang L."/>
            <person name="Thornton R."/>
            <person name="Coyle M."/>
            <person name="Francisco L."/>
            <person name="Jackson L."/>
            <person name="Javaid M."/>
            <person name="Korchina V."/>
            <person name="Kovar C."/>
            <person name="Mata R."/>
            <person name="Mathew T."/>
            <person name="Ngo R."/>
            <person name="Nguyen L."/>
            <person name="Nguyen N."/>
            <person name="Okwuonu G."/>
            <person name="Ongeri F."/>
            <person name="Pham C."/>
            <person name="Simmons D."/>
            <person name="Wilczek-Boney K."/>
            <person name="Hale W."/>
            <person name="Jakkamsetti A."/>
            <person name="Pham P."/>
            <person name="Ruth R."/>
            <person name="San Lucas F."/>
            <person name="Warren J."/>
            <person name="Zhang J."/>
            <person name="Zhao Z."/>
            <person name="Zhou C."/>
            <person name="Zhu D."/>
            <person name="Lee S."/>
            <person name="Bess C."/>
            <person name="Blankenburg K."/>
            <person name="Forbes L."/>
            <person name="Fu Q."/>
            <person name="Gubbala S."/>
            <person name="Hirani K."/>
            <person name="Jayaseelan J.C."/>
            <person name="Lara F."/>
            <person name="Munidasa M."/>
            <person name="Palculict T."/>
            <person name="Patil S."/>
            <person name="Pu L.-L."/>
            <person name="Saada N."/>
            <person name="Tang L."/>
            <person name="Weissenberger G."/>
            <person name="Zhu Y."/>
            <person name="Hemphill L."/>
            <person name="Shang Y."/>
            <person name="Youmans B."/>
            <person name="Ayvaz T."/>
            <person name="Ross M."/>
            <person name="Santibanez J."/>
            <person name="Aqrawi P."/>
            <person name="Gross S."/>
            <person name="Joshi V."/>
            <person name="Fowler G."/>
            <person name="Nazareth L."/>
            <person name="Reid J."/>
            <person name="Worley K."/>
            <person name="Petrosino J."/>
            <person name="Highlander S."/>
            <person name="Gibbs R."/>
        </authorList>
    </citation>
    <scope>NUCLEOTIDE SEQUENCE [LARGE SCALE GENOMIC DNA]</scope>
    <source>
        <strain evidence="2 3">DSM 11664</strain>
    </source>
</reference>
<feature type="transmembrane region" description="Helical" evidence="1">
    <location>
        <begin position="138"/>
        <end position="159"/>
    </location>
</feature>
<name>D4YUB9_9LACO</name>
<keyword evidence="1" id="KW-0812">Transmembrane</keyword>
<dbReference type="OrthoDB" id="9788453at2"/>
<keyword evidence="1" id="KW-1133">Transmembrane helix</keyword>
<dbReference type="SUPFAM" id="SSF103473">
    <property type="entry name" value="MFS general substrate transporter"/>
    <property type="match status" value="1"/>
</dbReference>
<evidence type="ECO:0000256" key="1">
    <source>
        <dbReference type="SAM" id="Phobius"/>
    </source>
</evidence>
<gene>
    <name evidence="2" type="ORF">HMPREF0493_1130</name>
</gene>
<protein>
    <submittedName>
        <fullName evidence="2">Uncharacterized protein</fullName>
    </submittedName>
</protein>
<dbReference type="EMBL" id="ADNY01000042">
    <property type="protein sequence ID" value="EFG55265.1"/>
    <property type="molecule type" value="Genomic_DNA"/>
</dbReference>
<feature type="transmembrane region" description="Helical" evidence="1">
    <location>
        <begin position="46"/>
        <end position="65"/>
    </location>
</feature>
<comment type="caution">
    <text evidence="2">The sequence shown here is derived from an EMBL/GenBank/DDBJ whole genome shotgun (WGS) entry which is preliminary data.</text>
</comment>
<keyword evidence="3" id="KW-1185">Reference proteome</keyword>
<accession>D4YUB9</accession>
<evidence type="ECO:0000313" key="2">
    <source>
        <dbReference type="EMBL" id="EFG55265.1"/>
    </source>
</evidence>